<organism evidence="5 6">
    <name type="scientific">Clostridium algidicarnis DSM 15099</name>
    <dbReference type="NCBI Taxonomy" id="1121295"/>
    <lineage>
        <taxon>Bacteria</taxon>
        <taxon>Bacillati</taxon>
        <taxon>Bacillota</taxon>
        <taxon>Clostridia</taxon>
        <taxon>Eubacteriales</taxon>
        <taxon>Clostridiaceae</taxon>
        <taxon>Clostridium</taxon>
    </lineage>
</organism>
<dbReference type="InterPro" id="IPR005225">
    <property type="entry name" value="Small_GTP-bd"/>
</dbReference>
<dbReference type="SMART" id="SM00838">
    <property type="entry name" value="EFG_C"/>
    <property type="match status" value="1"/>
</dbReference>
<dbReference type="Gene3D" id="2.40.30.10">
    <property type="entry name" value="Translation factors"/>
    <property type="match status" value="1"/>
</dbReference>
<dbReference type="InterPro" id="IPR027417">
    <property type="entry name" value="P-loop_NTPase"/>
</dbReference>
<dbReference type="InterPro" id="IPR000640">
    <property type="entry name" value="EFG_V-like"/>
</dbReference>
<dbReference type="Proteomes" id="UP000239863">
    <property type="component" value="Unassembled WGS sequence"/>
</dbReference>
<evidence type="ECO:0000313" key="6">
    <source>
        <dbReference type="Proteomes" id="UP000239863"/>
    </source>
</evidence>
<accession>A0A2S6FWW0</accession>
<dbReference type="SUPFAM" id="SSF54211">
    <property type="entry name" value="Ribosomal protein S5 domain 2-like"/>
    <property type="match status" value="1"/>
</dbReference>
<dbReference type="GO" id="GO:0006412">
    <property type="term" value="P:translation"/>
    <property type="evidence" value="ECO:0007669"/>
    <property type="project" value="UniProtKB-KW"/>
</dbReference>
<evidence type="ECO:0000259" key="4">
    <source>
        <dbReference type="PROSITE" id="PS51722"/>
    </source>
</evidence>
<dbReference type="PANTHER" id="PTHR43261">
    <property type="entry name" value="TRANSLATION ELONGATION FACTOR G-RELATED"/>
    <property type="match status" value="1"/>
</dbReference>
<dbReference type="RefSeq" id="WP_104410087.1">
    <property type="nucleotide sequence ID" value="NZ_PTIS01000010.1"/>
</dbReference>
<dbReference type="SUPFAM" id="SSF52540">
    <property type="entry name" value="P-loop containing nucleoside triphosphate hydrolases"/>
    <property type="match status" value="1"/>
</dbReference>
<evidence type="ECO:0000256" key="1">
    <source>
        <dbReference type="ARBA" id="ARBA00022741"/>
    </source>
</evidence>
<dbReference type="Gene3D" id="3.40.50.300">
    <property type="entry name" value="P-loop containing nucleotide triphosphate hydrolases"/>
    <property type="match status" value="1"/>
</dbReference>
<gene>
    <name evidence="5" type="ORF">BD821_11036</name>
</gene>
<dbReference type="InterPro" id="IPR000795">
    <property type="entry name" value="T_Tr_GTP-bd_dom"/>
</dbReference>
<feature type="domain" description="Tr-type G" evidence="4">
    <location>
        <begin position="5"/>
        <end position="281"/>
    </location>
</feature>
<dbReference type="GO" id="GO:0003924">
    <property type="term" value="F:GTPase activity"/>
    <property type="evidence" value="ECO:0007669"/>
    <property type="project" value="InterPro"/>
</dbReference>
<comment type="caution">
    <text evidence="5">The sequence shown here is derived from an EMBL/GenBank/DDBJ whole genome shotgun (WGS) entry which is preliminary data.</text>
</comment>
<dbReference type="EMBL" id="PTIS01000010">
    <property type="protein sequence ID" value="PPK48071.1"/>
    <property type="molecule type" value="Genomic_DNA"/>
</dbReference>
<dbReference type="GO" id="GO:0032790">
    <property type="term" value="P:ribosome disassembly"/>
    <property type="evidence" value="ECO:0007669"/>
    <property type="project" value="TreeGrafter"/>
</dbReference>
<keyword evidence="3" id="KW-0342">GTP-binding</keyword>
<dbReference type="InterPro" id="IPR035647">
    <property type="entry name" value="EFG_III/V"/>
</dbReference>
<dbReference type="SMART" id="SM00889">
    <property type="entry name" value="EFG_IV"/>
    <property type="match status" value="1"/>
</dbReference>
<dbReference type="NCBIfam" id="TIGR00231">
    <property type="entry name" value="small_GTP"/>
    <property type="match status" value="1"/>
</dbReference>
<name>A0A2S6FWW0_9CLOT</name>
<dbReference type="PROSITE" id="PS51722">
    <property type="entry name" value="G_TR_2"/>
    <property type="match status" value="1"/>
</dbReference>
<dbReference type="InterPro" id="IPR014721">
    <property type="entry name" value="Ribsml_uS5_D2-typ_fold_subgr"/>
</dbReference>
<dbReference type="InterPro" id="IPR020568">
    <property type="entry name" value="Ribosomal_Su5_D2-typ_SF"/>
</dbReference>
<dbReference type="Pfam" id="PF00009">
    <property type="entry name" value="GTP_EFTU"/>
    <property type="match status" value="1"/>
</dbReference>
<dbReference type="AlphaFoldDB" id="A0A2S6FWW0"/>
<dbReference type="STRING" id="37659.GCA_000703125_01220"/>
<dbReference type="Gene3D" id="3.30.70.240">
    <property type="match status" value="1"/>
</dbReference>
<proteinExistence type="predicted"/>
<dbReference type="SUPFAM" id="SSF54980">
    <property type="entry name" value="EF-G C-terminal domain-like"/>
    <property type="match status" value="2"/>
</dbReference>
<dbReference type="InterPro" id="IPR005517">
    <property type="entry name" value="Transl_elong_EFG/EF2_IV"/>
</dbReference>
<reference evidence="5 6" key="1">
    <citation type="submission" date="2018-02" db="EMBL/GenBank/DDBJ databases">
        <title>Genomic Encyclopedia of Archaeal and Bacterial Type Strains, Phase II (KMG-II): from individual species to whole genera.</title>
        <authorList>
            <person name="Goeker M."/>
        </authorList>
    </citation>
    <scope>NUCLEOTIDE SEQUENCE [LARGE SCALE GENOMIC DNA]</scope>
    <source>
        <strain evidence="5 6">DSM 15099</strain>
    </source>
</reference>
<dbReference type="InterPro" id="IPR053905">
    <property type="entry name" value="EF-G-like_DII"/>
</dbReference>
<dbReference type="Pfam" id="PF03764">
    <property type="entry name" value="EFG_IV"/>
    <property type="match status" value="1"/>
</dbReference>
<keyword evidence="2" id="KW-0648">Protein biosynthesis</keyword>
<dbReference type="GO" id="GO:0005525">
    <property type="term" value="F:GTP binding"/>
    <property type="evidence" value="ECO:0007669"/>
    <property type="project" value="UniProtKB-KW"/>
</dbReference>
<dbReference type="OrthoDB" id="9801472at2"/>
<evidence type="ECO:0000256" key="3">
    <source>
        <dbReference type="ARBA" id="ARBA00023134"/>
    </source>
</evidence>
<dbReference type="Gene3D" id="3.30.70.870">
    <property type="entry name" value="Elongation Factor G (Translational Gtpase), domain 3"/>
    <property type="match status" value="1"/>
</dbReference>
<evidence type="ECO:0000256" key="2">
    <source>
        <dbReference type="ARBA" id="ARBA00022917"/>
    </source>
</evidence>
<sequence length="680" mass="75553">MERGRGVSNIGILAHVDAGKTTLTEHILYKSGVIRSLGSVDTGTAHTDSLEVEQERGISVKSSEANLLWKGKEINIIDTPGHVDFSGEVERTLSILDAAVIVISAVEGVQPQTEVYFKALKTIGIPTIIFINKIDRVGANIKRVLEDISSLLTDSFISIEDISKEGTVSPKVQLLFKENNVDNVDSNDKININDNAENNVNTSEKGKYEDKLLEALADADELLLNKYLEGEDVSFELIKESLINLTNNCSIYPLLYGSAIKDMGVSELLDFLAEIIPIKNDFSDEELSAIVFKIKRHKTLGKLAYIRLYSGEIKSRDLVYNHTKAIEEKVTQIKKLKGQKEIDYGYVSSGEIACVSGLSKASIGDVLGDPKKVPKVLSIAKPILTLQAFPKKKEDYIRLVEAFNELEEEDPLLNVQWLKEKNELHIQIMGMIQLEILENILKNRFDIEISFGKPSIIYKETPLGNSVGFEAYTMPKPCWAVVKFFIEPLERGSGLVYESQVRTDAIKLRYQREIEYQLPIALSQGLYGWEVTDLKVTLLTGEDHVMHSNPGDFIIATTIGIMNGLKNIGTTLLEPIIKFRISVPEDIGGKVLGDIINMRGTFEAPMISNGNFTVQGEMPAATSLDYPIRLGIISSGKGVISTELSSYKPVPLELGEKRERIGVDPLDRSKFILYSRNAIR</sequence>
<keyword evidence="1" id="KW-0547">Nucleotide-binding</keyword>
<dbReference type="PRINTS" id="PR01037">
    <property type="entry name" value="TCRTETOQM"/>
</dbReference>
<evidence type="ECO:0000313" key="5">
    <source>
        <dbReference type="EMBL" id="PPK48071.1"/>
    </source>
</evidence>
<dbReference type="Gene3D" id="3.30.230.10">
    <property type="match status" value="1"/>
</dbReference>
<dbReference type="Pfam" id="PF22042">
    <property type="entry name" value="EF-G_D2"/>
    <property type="match status" value="1"/>
</dbReference>
<dbReference type="PRINTS" id="PR00315">
    <property type="entry name" value="ELONGATNFCT"/>
</dbReference>
<dbReference type="Pfam" id="PF14492">
    <property type="entry name" value="EFG_III"/>
    <property type="match status" value="1"/>
</dbReference>
<dbReference type="InterPro" id="IPR041095">
    <property type="entry name" value="EFG_II"/>
</dbReference>
<dbReference type="Pfam" id="PF00679">
    <property type="entry name" value="EFG_C"/>
    <property type="match status" value="1"/>
</dbReference>
<dbReference type="InterPro" id="IPR009000">
    <property type="entry name" value="Transl_B-barrel_sf"/>
</dbReference>
<protein>
    <submittedName>
        <fullName evidence="5">Ribosomal protection tetracycline resistance protein</fullName>
    </submittedName>
</protein>
<dbReference type="InterPro" id="IPR031157">
    <property type="entry name" value="G_TR_CS"/>
</dbReference>
<dbReference type="SUPFAM" id="SSF50447">
    <property type="entry name" value="Translation proteins"/>
    <property type="match status" value="1"/>
</dbReference>
<dbReference type="PROSITE" id="PS00301">
    <property type="entry name" value="G_TR_1"/>
    <property type="match status" value="1"/>
</dbReference>
<dbReference type="PANTHER" id="PTHR43261:SF1">
    <property type="entry name" value="RIBOSOME-RELEASING FACTOR 2, MITOCHONDRIAL"/>
    <property type="match status" value="1"/>
</dbReference>